<protein>
    <submittedName>
        <fullName evidence="1">PAAR motif-containing protein</fullName>
    </submittedName>
</protein>
<dbReference type="Proteomes" id="UP000198515">
    <property type="component" value="Unassembled WGS sequence"/>
</dbReference>
<reference evidence="2" key="1">
    <citation type="submission" date="2016-08" db="EMBL/GenBank/DDBJ databases">
        <authorList>
            <person name="Varghese N."/>
            <person name="Submissions Spin"/>
        </authorList>
    </citation>
    <scope>NUCLEOTIDE SEQUENCE [LARGE SCALE GENOMIC DNA]</scope>
    <source>
        <strain evidence="2">REICA_142</strain>
    </source>
</reference>
<dbReference type="Pfam" id="PF05488">
    <property type="entry name" value="PAAR_motif"/>
    <property type="match status" value="1"/>
</dbReference>
<gene>
    <name evidence="1" type="ORF">GA0061070_10366</name>
</gene>
<dbReference type="RefSeq" id="WP_090137149.1">
    <property type="nucleotide sequence ID" value="NZ_FMBC01000036.1"/>
</dbReference>
<keyword evidence="2" id="KW-1185">Reference proteome</keyword>
<evidence type="ECO:0000313" key="2">
    <source>
        <dbReference type="Proteomes" id="UP000198515"/>
    </source>
</evidence>
<accession>A0A1C4FFU7</accession>
<proteinExistence type="predicted"/>
<dbReference type="OrthoDB" id="9204728at2"/>
<dbReference type="AlphaFoldDB" id="A0A1C4FFU7"/>
<name>A0A1C4FFU7_9ENTR</name>
<dbReference type="InterPro" id="IPR008727">
    <property type="entry name" value="PAAR_motif"/>
</dbReference>
<dbReference type="CDD" id="cd14744">
    <property type="entry name" value="PAAR_CT_2"/>
    <property type="match status" value="1"/>
</dbReference>
<organism evidence="1 2">
    <name type="scientific">Kosakonia oryziphila</name>
    <dbReference type="NCBI Taxonomy" id="1005667"/>
    <lineage>
        <taxon>Bacteria</taxon>
        <taxon>Pseudomonadati</taxon>
        <taxon>Pseudomonadota</taxon>
        <taxon>Gammaproteobacteria</taxon>
        <taxon>Enterobacterales</taxon>
        <taxon>Enterobacteriaceae</taxon>
        <taxon>Kosakonia</taxon>
    </lineage>
</organism>
<sequence>MSVGYFLRVGDSTTCGGKILTGDSTFQWHGVPAAREGDMVNCGKHPGAYKILGGAADTFDGGQVLAGSLDSFSSCPCHAKFIPGIPDSYSKA</sequence>
<evidence type="ECO:0000313" key="1">
    <source>
        <dbReference type="EMBL" id="SCC54790.1"/>
    </source>
</evidence>
<dbReference type="EMBL" id="FMBC01000036">
    <property type="protein sequence ID" value="SCC54790.1"/>
    <property type="molecule type" value="Genomic_DNA"/>
</dbReference>